<keyword evidence="6" id="KW-0560">Oxidoreductase</keyword>
<feature type="non-terminal residue" evidence="9">
    <location>
        <position position="1"/>
    </location>
</feature>
<dbReference type="InterPro" id="IPR036188">
    <property type="entry name" value="FAD/NAD-bd_sf"/>
</dbReference>
<dbReference type="AlphaFoldDB" id="A0A4V1J567"/>
<dbReference type="InterPro" id="IPR010795">
    <property type="entry name" value="Prenylcys_lyase"/>
</dbReference>
<keyword evidence="5" id="KW-0274">FAD</keyword>
<dbReference type="Gene3D" id="3.50.50.60">
    <property type="entry name" value="FAD/NAD(P)-binding domain"/>
    <property type="match status" value="1"/>
</dbReference>
<dbReference type="PANTHER" id="PTHR15944:SF0">
    <property type="entry name" value="PRENYLCYSTEINE LYASE DOMAIN-CONTAINING PROTEIN"/>
    <property type="match status" value="1"/>
</dbReference>
<dbReference type="SUPFAM" id="SSF51905">
    <property type="entry name" value="FAD/NAD(P)-binding domain"/>
    <property type="match status" value="1"/>
</dbReference>
<evidence type="ECO:0000256" key="7">
    <source>
        <dbReference type="ARBA" id="ARBA00023180"/>
    </source>
</evidence>
<evidence type="ECO:0000256" key="2">
    <source>
        <dbReference type="ARBA" id="ARBA00009967"/>
    </source>
</evidence>
<reference evidence="10" key="1">
    <citation type="journal article" date="2018" name="Nat. Microbiol.">
        <title>Leveraging single-cell genomics to expand the fungal tree of life.</title>
        <authorList>
            <person name="Ahrendt S.R."/>
            <person name="Quandt C.A."/>
            <person name="Ciobanu D."/>
            <person name="Clum A."/>
            <person name="Salamov A."/>
            <person name="Andreopoulos B."/>
            <person name="Cheng J.F."/>
            <person name="Woyke T."/>
            <person name="Pelin A."/>
            <person name="Henrissat B."/>
            <person name="Reynolds N.K."/>
            <person name="Benny G.L."/>
            <person name="Smith M.E."/>
            <person name="James T.Y."/>
            <person name="Grigoriev I.V."/>
        </authorList>
    </citation>
    <scope>NUCLEOTIDE SEQUENCE [LARGE SCALE GENOMIC DNA]</scope>
    <source>
        <strain evidence="10">RSA 468</strain>
    </source>
</reference>
<dbReference type="Pfam" id="PF07156">
    <property type="entry name" value="Prenylcys_lyase"/>
    <property type="match status" value="1"/>
</dbReference>
<dbReference type="InterPro" id="IPR017046">
    <property type="entry name" value="Prenylcysteine_Oxase1"/>
</dbReference>
<dbReference type="GO" id="GO:0030328">
    <property type="term" value="P:prenylcysteine catabolic process"/>
    <property type="evidence" value="ECO:0007669"/>
    <property type="project" value="InterPro"/>
</dbReference>
<dbReference type="Pfam" id="PF13450">
    <property type="entry name" value="NAD_binding_8"/>
    <property type="match status" value="1"/>
</dbReference>
<evidence type="ECO:0000256" key="4">
    <source>
        <dbReference type="ARBA" id="ARBA00022729"/>
    </source>
</evidence>
<gene>
    <name evidence="9" type="ORF">BJ085DRAFT_16431</name>
</gene>
<comment type="cofactor">
    <cofactor evidence="1">
        <name>FAD</name>
        <dbReference type="ChEBI" id="CHEBI:57692"/>
    </cofactor>
</comment>
<proteinExistence type="inferred from homology"/>
<protein>
    <submittedName>
        <fullName evidence="9">Prenylcysteine lyase-domain-containing protein</fullName>
    </submittedName>
</protein>
<dbReference type="GO" id="GO:0030327">
    <property type="term" value="P:prenylated protein catabolic process"/>
    <property type="evidence" value="ECO:0007669"/>
    <property type="project" value="TreeGrafter"/>
</dbReference>
<evidence type="ECO:0000313" key="10">
    <source>
        <dbReference type="Proteomes" id="UP000268162"/>
    </source>
</evidence>
<comment type="similarity">
    <text evidence="2">Belongs to the prenylcysteine oxidase family.</text>
</comment>
<keyword evidence="3" id="KW-0285">Flavoprotein</keyword>
<organism evidence="9 10">
    <name type="scientific">Dimargaris cristalligena</name>
    <dbReference type="NCBI Taxonomy" id="215637"/>
    <lineage>
        <taxon>Eukaryota</taxon>
        <taxon>Fungi</taxon>
        <taxon>Fungi incertae sedis</taxon>
        <taxon>Zoopagomycota</taxon>
        <taxon>Kickxellomycotina</taxon>
        <taxon>Dimargaritomycetes</taxon>
        <taxon>Dimargaritales</taxon>
        <taxon>Dimargaritaceae</taxon>
        <taxon>Dimargaris</taxon>
    </lineage>
</organism>
<evidence type="ECO:0000256" key="6">
    <source>
        <dbReference type="ARBA" id="ARBA00023002"/>
    </source>
</evidence>
<dbReference type="GO" id="GO:0016829">
    <property type="term" value="F:lyase activity"/>
    <property type="evidence" value="ECO:0007669"/>
    <property type="project" value="UniProtKB-KW"/>
</dbReference>
<dbReference type="GO" id="GO:0001735">
    <property type="term" value="F:prenylcysteine oxidase activity"/>
    <property type="evidence" value="ECO:0007669"/>
    <property type="project" value="InterPro"/>
</dbReference>
<dbReference type="EMBL" id="ML002418">
    <property type="protein sequence ID" value="RKP37999.1"/>
    <property type="molecule type" value="Genomic_DNA"/>
</dbReference>
<accession>A0A4V1J567</accession>
<evidence type="ECO:0000256" key="3">
    <source>
        <dbReference type="ARBA" id="ARBA00022630"/>
    </source>
</evidence>
<evidence type="ECO:0000256" key="1">
    <source>
        <dbReference type="ARBA" id="ARBA00001974"/>
    </source>
</evidence>
<keyword evidence="9" id="KW-0456">Lyase</keyword>
<name>A0A4V1J567_9FUNG</name>
<dbReference type="Proteomes" id="UP000268162">
    <property type="component" value="Unassembled WGS sequence"/>
</dbReference>
<dbReference type="PANTHER" id="PTHR15944">
    <property type="entry name" value="FARNESYLCYSTEINE LYASE"/>
    <property type="match status" value="1"/>
</dbReference>
<feature type="domain" description="Prenylcysteine lyase" evidence="8">
    <location>
        <begin position="106"/>
        <end position="498"/>
    </location>
</feature>
<keyword evidence="7" id="KW-0325">Glycoprotein</keyword>
<evidence type="ECO:0000313" key="9">
    <source>
        <dbReference type="EMBL" id="RKP37999.1"/>
    </source>
</evidence>
<evidence type="ECO:0000256" key="5">
    <source>
        <dbReference type="ARBA" id="ARBA00022827"/>
    </source>
</evidence>
<keyword evidence="4" id="KW-0732">Signal</keyword>
<keyword evidence="10" id="KW-1185">Reference proteome</keyword>
<evidence type="ECO:0000259" key="8">
    <source>
        <dbReference type="Pfam" id="PF07156"/>
    </source>
</evidence>
<sequence>GGGASGTSAAYFIHQAFQDNPTFEVQLTLYEKSNQTGGRSQVVHPPAPFQDLLVEVGASIFVKENRHMVEFTRAAGLELVEAQRKRRETGRSRMGVWNGEGFNYLSSGWRVWDMAKFIWNYGVITPTKVSMLVNEFLNKFRPIYDEAGPFTTMQDWLSHLGLQDSASQSARTTLAAKSHLDPAYLNDIVEISTRVNYAQSLDVIHTIGMAVSMVPTTDQEYHVGEGNYRVFEYLQRESGAEIRMESSVGAVVKMTTEETGSVVYDVVTIDGRTERFDAVVVATPLNQYREAPIQFHNLEGQGVRDLPPAVDVEYRTLHVTVVLGQIRPAYFNRAPGKPGGNVLLLSSSSSTVTTVPETIFSTQAAADGPNTPFTSISAHHFLAEPQIREYLRLHQHQHPELNPEDLDYGLEFTITKIFSPAELSDVQLAEFYASRLWVDRRVFKSYPVLQPRKVDEFPPILLDTQLYYPNAFEPFISTMETSILSAKNVAGLVYKDLTKVDVEA</sequence>